<comment type="caution">
    <text evidence="2">The sequence shown here is derived from an EMBL/GenBank/DDBJ whole genome shotgun (WGS) entry which is preliminary data.</text>
</comment>
<feature type="transmembrane region" description="Helical" evidence="1">
    <location>
        <begin position="128"/>
        <end position="146"/>
    </location>
</feature>
<proteinExistence type="predicted"/>
<organism evidence="2 3">
    <name type="scientific">Jimgerdemannia flammicorona</name>
    <dbReference type="NCBI Taxonomy" id="994334"/>
    <lineage>
        <taxon>Eukaryota</taxon>
        <taxon>Fungi</taxon>
        <taxon>Fungi incertae sedis</taxon>
        <taxon>Mucoromycota</taxon>
        <taxon>Mucoromycotina</taxon>
        <taxon>Endogonomycetes</taxon>
        <taxon>Endogonales</taxon>
        <taxon>Endogonaceae</taxon>
        <taxon>Jimgerdemannia</taxon>
    </lineage>
</organism>
<evidence type="ECO:0000313" key="2">
    <source>
        <dbReference type="EMBL" id="RUP47011.1"/>
    </source>
</evidence>
<keyword evidence="3" id="KW-1185">Reference proteome</keyword>
<name>A0A433D8T0_9FUNG</name>
<gene>
    <name evidence="2" type="ORF">BC936DRAFT_146231</name>
</gene>
<keyword evidence="1" id="KW-1133">Transmembrane helix</keyword>
<sequence length="147" mass="15561">MRAFALSRCTYLGEEGEVKNRCTLGNFSLDNATITTLPMSISNFNATELLNLFTCTTCNANMLGVFNKRFKNHTDILPSNLTLGLSEVELAVNSKCGSSWAATANGSSTTTTSTNSATGGANIASSFLVYKTVVASVVVAIVNILFL</sequence>
<protein>
    <submittedName>
        <fullName evidence="2">Uncharacterized protein</fullName>
    </submittedName>
</protein>
<reference evidence="2 3" key="1">
    <citation type="journal article" date="2018" name="New Phytol.">
        <title>Phylogenomics of Endogonaceae and evolution of mycorrhizas within Mucoromycota.</title>
        <authorList>
            <person name="Chang Y."/>
            <person name="Desiro A."/>
            <person name="Na H."/>
            <person name="Sandor L."/>
            <person name="Lipzen A."/>
            <person name="Clum A."/>
            <person name="Barry K."/>
            <person name="Grigoriev I.V."/>
            <person name="Martin F.M."/>
            <person name="Stajich J.E."/>
            <person name="Smith M.E."/>
            <person name="Bonito G."/>
            <person name="Spatafora J.W."/>
        </authorList>
    </citation>
    <scope>NUCLEOTIDE SEQUENCE [LARGE SCALE GENOMIC DNA]</scope>
    <source>
        <strain evidence="2 3">GMNB39</strain>
    </source>
</reference>
<dbReference type="EMBL" id="RBNI01005058">
    <property type="protein sequence ID" value="RUP47011.1"/>
    <property type="molecule type" value="Genomic_DNA"/>
</dbReference>
<dbReference type="AlphaFoldDB" id="A0A433D8T0"/>
<keyword evidence="1" id="KW-0472">Membrane</keyword>
<accession>A0A433D8T0</accession>
<evidence type="ECO:0000256" key="1">
    <source>
        <dbReference type="SAM" id="Phobius"/>
    </source>
</evidence>
<keyword evidence="1" id="KW-0812">Transmembrane</keyword>
<evidence type="ECO:0000313" key="3">
    <source>
        <dbReference type="Proteomes" id="UP000268093"/>
    </source>
</evidence>
<dbReference type="Proteomes" id="UP000268093">
    <property type="component" value="Unassembled WGS sequence"/>
</dbReference>